<dbReference type="SMART" id="SM00339">
    <property type="entry name" value="FH"/>
    <property type="match status" value="1"/>
</dbReference>
<dbReference type="GO" id="GO:0006357">
    <property type="term" value="P:regulation of transcription by RNA polymerase II"/>
    <property type="evidence" value="ECO:0007669"/>
    <property type="project" value="TreeGrafter"/>
</dbReference>
<feature type="compositionally biased region" description="Polar residues" evidence="3">
    <location>
        <begin position="428"/>
        <end position="439"/>
    </location>
</feature>
<comment type="caution">
    <text evidence="5">The sequence shown here is derived from an EMBL/GenBank/DDBJ whole genome shotgun (WGS) entry which is preliminary data.</text>
</comment>
<feature type="compositionally biased region" description="Low complexity" evidence="3">
    <location>
        <begin position="405"/>
        <end position="417"/>
    </location>
</feature>
<feature type="compositionally biased region" description="Basic and acidic residues" evidence="3">
    <location>
        <begin position="115"/>
        <end position="133"/>
    </location>
</feature>
<keyword evidence="6" id="KW-1185">Reference proteome</keyword>
<dbReference type="GO" id="GO:0003700">
    <property type="term" value="F:DNA-binding transcription factor activity"/>
    <property type="evidence" value="ECO:0007669"/>
    <property type="project" value="InterPro"/>
</dbReference>
<accession>A0AA40GCK2</accession>
<evidence type="ECO:0000256" key="3">
    <source>
        <dbReference type="SAM" id="MobiDB-lite"/>
    </source>
</evidence>
<dbReference type="PANTHER" id="PTHR46617:SF3">
    <property type="entry name" value="FORKHEAD BOX PROTEIN G1"/>
    <property type="match status" value="1"/>
</dbReference>
<protein>
    <recommendedName>
        <fullName evidence="4">Fork-head domain-containing protein</fullName>
    </recommendedName>
</protein>
<comment type="subcellular location">
    <subcellularLocation>
        <location evidence="2">Nucleus</location>
    </subcellularLocation>
</comment>
<dbReference type="InterPro" id="IPR030456">
    <property type="entry name" value="TF_fork_head_CS_2"/>
</dbReference>
<dbReference type="Gene3D" id="1.10.10.10">
    <property type="entry name" value="Winged helix-like DNA-binding domain superfamily/Winged helix DNA-binding domain"/>
    <property type="match status" value="1"/>
</dbReference>
<dbReference type="GO" id="GO:0005634">
    <property type="term" value="C:nucleus"/>
    <property type="evidence" value="ECO:0007669"/>
    <property type="project" value="UniProtKB-SubCell"/>
</dbReference>
<dbReference type="PROSITE" id="PS00658">
    <property type="entry name" value="FORK_HEAD_2"/>
    <property type="match status" value="1"/>
</dbReference>
<sequence length="461" mass="49238">MVNMEGSSEQQTVTASPPPPRVALKSNFSIRSILPEACAGTPAPSVSRSASPEITSHVDDSEDSSDLDVTGDGGNETPPLDCSRNSAVNANKATTTTTTTTTTVASNSPTVNSSEQKDSKDRQNSDEKKKCEKPPYSYNALIMMAIRQSPEKRLTLNGIYEYIMRHFPYYENNKQGWQNSIRHNLSLNKCFVKVPRHYDDPGKGNYWMLDPSSEDVFIGGTTGKLRRRTTAASRSRLAAFKRSVVLGGLYPSAYGPPGWPASLYTLPYLHRAAGYPAATGAYSTTPAGYPASLLPGAATNPAAASLPCKPQPLPATAAPPPQHGPFSMERLLQPPTAAGYPAGIAASGIPLPECRNPYDFYSTLRSLAAHQQHQSNAAVFAHSQQPAATRYHVSQPPSTPLLGQPTSATASPGSSPEPMSPHSPPVTICNSAAVQQQPRSLPHSPPQLLLKPITVLTGRQS</sequence>
<evidence type="ECO:0000313" key="6">
    <source>
        <dbReference type="Proteomes" id="UP001177670"/>
    </source>
</evidence>
<dbReference type="InterPro" id="IPR001766">
    <property type="entry name" value="Fork_head_dom"/>
</dbReference>
<feature type="region of interest" description="Disordered" evidence="3">
    <location>
        <begin position="1"/>
        <end position="23"/>
    </location>
</feature>
<keyword evidence="1 2" id="KW-0238">DNA-binding</keyword>
<feature type="compositionally biased region" description="Polar residues" evidence="3">
    <location>
        <begin position="377"/>
        <end position="387"/>
    </location>
</feature>
<organism evidence="5 6">
    <name type="scientific">Melipona bicolor</name>
    <dbReference type="NCBI Taxonomy" id="60889"/>
    <lineage>
        <taxon>Eukaryota</taxon>
        <taxon>Metazoa</taxon>
        <taxon>Ecdysozoa</taxon>
        <taxon>Arthropoda</taxon>
        <taxon>Hexapoda</taxon>
        <taxon>Insecta</taxon>
        <taxon>Pterygota</taxon>
        <taxon>Neoptera</taxon>
        <taxon>Endopterygota</taxon>
        <taxon>Hymenoptera</taxon>
        <taxon>Apocrita</taxon>
        <taxon>Aculeata</taxon>
        <taxon>Apoidea</taxon>
        <taxon>Anthophila</taxon>
        <taxon>Apidae</taxon>
        <taxon>Melipona</taxon>
    </lineage>
</organism>
<evidence type="ECO:0000256" key="1">
    <source>
        <dbReference type="ARBA" id="ARBA00023125"/>
    </source>
</evidence>
<dbReference type="EMBL" id="JAHYIQ010000002">
    <property type="protein sequence ID" value="KAK1135279.1"/>
    <property type="molecule type" value="Genomic_DNA"/>
</dbReference>
<feature type="region of interest" description="Disordered" evidence="3">
    <location>
        <begin position="38"/>
        <end position="133"/>
    </location>
</feature>
<evidence type="ECO:0000259" key="4">
    <source>
        <dbReference type="PROSITE" id="PS50039"/>
    </source>
</evidence>
<dbReference type="InterPro" id="IPR047208">
    <property type="entry name" value="FOXG1"/>
</dbReference>
<dbReference type="PROSITE" id="PS00657">
    <property type="entry name" value="FORK_HEAD_1"/>
    <property type="match status" value="1"/>
</dbReference>
<dbReference type="InterPro" id="IPR036388">
    <property type="entry name" value="WH-like_DNA-bd_sf"/>
</dbReference>
<dbReference type="Pfam" id="PF00250">
    <property type="entry name" value="Forkhead"/>
    <property type="match status" value="1"/>
</dbReference>
<feature type="region of interest" description="Disordered" evidence="3">
    <location>
        <begin position="377"/>
        <end position="461"/>
    </location>
</feature>
<feature type="compositionally biased region" description="Polar residues" evidence="3">
    <location>
        <begin position="44"/>
        <end position="54"/>
    </location>
</feature>
<name>A0AA40GCK2_9HYME</name>
<feature type="compositionally biased region" description="Pro residues" evidence="3">
    <location>
        <begin position="309"/>
        <end position="323"/>
    </location>
</feature>
<feature type="domain" description="Fork-head" evidence="4">
    <location>
        <begin position="133"/>
        <end position="227"/>
    </location>
</feature>
<evidence type="ECO:0000256" key="2">
    <source>
        <dbReference type="PROSITE-ProRule" id="PRU00089"/>
    </source>
</evidence>
<dbReference type="PANTHER" id="PTHR46617">
    <property type="entry name" value="FORKHEAD BOX PROTEIN G1"/>
    <property type="match status" value="1"/>
</dbReference>
<dbReference type="GO" id="GO:1990837">
    <property type="term" value="F:sequence-specific double-stranded DNA binding"/>
    <property type="evidence" value="ECO:0007669"/>
    <property type="project" value="TreeGrafter"/>
</dbReference>
<keyword evidence="2" id="KW-0539">Nucleus</keyword>
<dbReference type="PROSITE" id="PS50039">
    <property type="entry name" value="FORK_HEAD_3"/>
    <property type="match status" value="1"/>
</dbReference>
<dbReference type="InterPro" id="IPR018122">
    <property type="entry name" value="TF_fork_head_CS_1"/>
</dbReference>
<dbReference type="CDD" id="cd20021">
    <property type="entry name" value="FH_FOXG"/>
    <property type="match status" value="1"/>
</dbReference>
<dbReference type="FunFam" id="1.10.10.10:FF:000135">
    <property type="entry name" value="forkhead box protein G1"/>
    <property type="match status" value="1"/>
</dbReference>
<evidence type="ECO:0000313" key="5">
    <source>
        <dbReference type="EMBL" id="KAK1135279.1"/>
    </source>
</evidence>
<feature type="DNA-binding region" description="Fork-head" evidence="2">
    <location>
        <begin position="133"/>
        <end position="227"/>
    </location>
</feature>
<feature type="region of interest" description="Disordered" evidence="3">
    <location>
        <begin position="305"/>
        <end position="329"/>
    </location>
</feature>
<proteinExistence type="predicted"/>
<dbReference type="Proteomes" id="UP001177670">
    <property type="component" value="Unassembled WGS sequence"/>
</dbReference>
<dbReference type="SUPFAM" id="SSF46785">
    <property type="entry name" value="Winged helix' DNA-binding domain"/>
    <property type="match status" value="1"/>
</dbReference>
<dbReference type="AlphaFoldDB" id="A0AA40GCK2"/>
<dbReference type="InterPro" id="IPR036390">
    <property type="entry name" value="WH_DNA-bd_sf"/>
</dbReference>
<gene>
    <name evidence="5" type="ORF">K0M31_008049</name>
</gene>
<feature type="compositionally biased region" description="Polar residues" evidence="3">
    <location>
        <begin position="1"/>
        <end position="15"/>
    </location>
</feature>
<reference evidence="5" key="1">
    <citation type="submission" date="2021-10" db="EMBL/GenBank/DDBJ databases">
        <title>Melipona bicolor Genome sequencing and assembly.</title>
        <authorList>
            <person name="Araujo N.S."/>
            <person name="Arias M.C."/>
        </authorList>
    </citation>
    <scope>NUCLEOTIDE SEQUENCE</scope>
    <source>
        <strain evidence="5">USP_2M_L1-L4_2017</strain>
        <tissue evidence="5">Whole body</tissue>
    </source>
</reference>
<dbReference type="PRINTS" id="PR00053">
    <property type="entry name" value="FORKHEAD"/>
</dbReference>
<feature type="compositionally biased region" description="Low complexity" evidence="3">
    <location>
        <begin position="85"/>
        <end position="114"/>
    </location>
</feature>